<dbReference type="Pfam" id="PF09603">
    <property type="entry name" value="Fib_succ_major"/>
    <property type="match status" value="1"/>
</dbReference>
<evidence type="ECO:0000259" key="2">
    <source>
        <dbReference type="Pfam" id="PF09603"/>
    </source>
</evidence>
<accession>A0ABQ1TML3</accession>
<reference evidence="4" key="1">
    <citation type="journal article" date="2019" name="Int. J. Syst. Evol. Microbiol.">
        <title>The Global Catalogue of Microorganisms (GCM) 10K type strain sequencing project: providing services to taxonomists for standard genome sequencing and annotation.</title>
        <authorList>
            <consortium name="The Broad Institute Genomics Platform"/>
            <consortium name="The Broad Institute Genome Sequencing Center for Infectious Disease"/>
            <person name="Wu L."/>
            <person name="Ma J."/>
        </authorList>
    </citation>
    <scope>NUCLEOTIDE SEQUENCE [LARGE SCALE GENOMIC DNA]</scope>
    <source>
        <strain evidence="4">CGMCC 1.16060</strain>
    </source>
</reference>
<dbReference type="RefSeq" id="WP_163392294.1">
    <property type="nucleotide sequence ID" value="NZ_BMKP01000001.1"/>
</dbReference>
<evidence type="ECO:0000256" key="1">
    <source>
        <dbReference type="SAM" id="SignalP"/>
    </source>
</evidence>
<dbReference type="PROSITE" id="PS51257">
    <property type="entry name" value="PROKAR_LIPOPROTEIN"/>
    <property type="match status" value="1"/>
</dbReference>
<dbReference type="Proteomes" id="UP000655016">
    <property type="component" value="Unassembled WGS sequence"/>
</dbReference>
<feature type="signal peptide" evidence="1">
    <location>
        <begin position="1"/>
        <end position="26"/>
    </location>
</feature>
<organism evidence="3 4">
    <name type="scientific">Flavobacterium limi</name>
    <dbReference type="NCBI Taxonomy" id="2045105"/>
    <lineage>
        <taxon>Bacteria</taxon>
        <taxon>Pseudomonadati</taxon>
        <taxon>Bacteroidota</taxon>
        <taxon>Flavobacteriia</taxon>
        <taxon>Flavobacteriales</taxon>
        <taxon>Flavobacteriaceae</taxon>
        <taxon>Flavobacterium</taxon>
    </lineage>
</organism>
<feature type="domain" description="Fibrobacter succinogenes major paralogous" evidence="2">
    <location>
        <begin position="41"/>
        <end position="221"/>
    </location>
</feature>
<evidence type="ECO:0000313" key="3">
    <source>
        <dbReference type="EMBL" id="GGE98569.1"/>
    </source>
</evidence>
<dbReference type="EMBL" id="BMKP01000001">
    <property type="protein sequence ID" value="GGE98569.1"/>
    <property type="molecule type" value="Genomic_DNA"/>
</dbReference>
<proteinExistence type="predicted"/>
<comment type="caution">
    <text evidence="3">The sequence shown here is derived from an EMBL/GenBank/DDBJ whole genome shotgun (WGS) entry which is preliminary data.</text>
</comment>
<keyword evidence="1" id="KW-0732">Signal</keyword>
<feature type="chain" id="PRO_5047517725" description="Fibrobacter succinogenes major paralogous domain-containing protein" evidence="1">
    <location>
        <begin position="27"/>
        <end position="223"/>
    </location>
</feature>
<name>A0ABQ1TML3_9FLAO</name>
<dbReference type="NCBIfam" id="TIGR02145">
    <property type="entry name" value="Fib_succ_major"/>
    <property type="match status" value="1"/>
</dbReference>
<evidence type="ECO:0000313" key="4">
    <source>
        <dbReference type="Proteomes" id="UP000655016"/>
    </source>
</evidence>
<keyword evidence="4" id="KW-1185">Reference proteome</keyword>
<protein>
    <recommendedName>
        <fullName evidence="2">Fibrobacter succinogenes major paralogous domain-containing protein</fullName>
    </recommendedName>
</protein>
<gene>
    <name evidence="3" type="ORF">GCM10011518_04950</name>
</gene>
<sequence length="223" mass="25975">MKQLRSIYNYTALFLFLCVAFSCKNAGTVEDIDGNIYHTTRIGNQTWMVENLKVTRFNNGDSVKYLKSNNDWKQEKQAGYSFYNNDIALVKDYGFLYNYNCLQDIRGIAPKGWRIPTEDDLRELESFIKSNSAGIFLKEKGNSHWLTSNVIGNNATRFTALPGGYRDEEGSFYMLKSNGYYWTKTGSFEFYHWSSRMFQAFADVRRDSIFKKYGFSVKCIKQE</sequence>
<dbReference type="InterPro" id="IPR011871">
    <property type="entry name" value="Fib_succ_major"/>
</dbReference>